<accession>A0A8H2ZTR0</accession>
<evidence type="ECO:0000313" key="3">
    <source>
        <dbReference type="Proteomes" id="UP000663843"/>
    </source>
</evidence>
<gene>
    <name evidence="2" type="ORF">RDB_LOCUS1081</name>
</gene>
<evidence type="ECO:0000256" key="1">
    <source>
        <dbReference type="SAM" id="MobiDB-lite"/>
    </source>
</evidence>
<name>A0A8H2ZTR0_9AGAM</name>
<protein>
    <submittedName>
        <fullName evidence="2">Uncharacterized protein</fullName>
    </submittedName>
</protein>
<feature type="region of interest" description="Disordered" evidence="1">
    <location>
        <begin position="25"/>
        <end position="49"/>
    </location>
</feature>
<dbReference type="Proteomes" id="UP000663843">
    <property type="component" value="Unassembled WGS sequence"/>
</dbReference>
<evidence type="ECO:0000313" key="2">
    <source>
        <dbReference type="EMBL" id="CAE6338236.1"/>
    </source>
</evidence>
<dbReference type="EMBL" id="CAJMWT010000113">
    <property type="protein sequence ID" value="CAE6338236.1"/>
    <property type="molecule type" value="Genomic_DNA"/>
</dbReference>
<organism evidence="2 3">
    <name type="scientific">Rhizoctonia solani</name>
    <dbReference type="NCBI Taxonomy" id="456999"/>
    <lineage>
        <taxon>Eukaryota</taxon>
        <taxon>Fungi</taxon>
        <taxon>Dikarya</taxon>
        <taxon>Basidiomycota</taxon>
        <taxon>Agaricomycotina</taxon>
        <taxon>Agaricomycetes</taxon>
        <taxon>Cantharellales</taxon>
        <taxon>Ceratobasidiaceae</taxon>
        <taxon>Rhizoctonia</taxon>
    </lineage>
</organism>
<sequence>MSGPQVVFSSVMWGPSDKYGPLVTRRRGSGTASHAMRGTPPCIASRRNSVDTRGRRSVCTASANNLGYVAQPEEKAPKSVRWLLDEYKFPTEDPQEDKIRMPVPVPVKSSVSKPASNPPACRPFHILELPVYHPEDVRAELNGRLLKTLNDVVPLSEAYPIMAPAAAHVQHELYSVSHELVNTTTTRLAFIADNLPDILRRIRRLTNNVLVLTTPATQDDANRLQALANAARQIRKTVI</sequence>
<comment type="caution">
    <text evidence="2">The sequence shown here is derived from an EMBL/GenBank/DDBJ whole genome shotgun (WGS) entry which is preliminary data.</text>
</comment>
<dbReference type="AlphaFoldDB" id="A0A8H2ZTR0"/>
<reference evidence="2" key="1">
    <citation type="submission" date="2021-01" db="EMBL/GenBank/DDBJ databases">
        <authorList>
            <person name="Kaushik A."/>
        </authorList>
    </citation>
    <scope>NUCLEOTIDE SEQUENCE</scope>
    <source>
        <strain evidence="2">AG2-2IIIB</strain>
    </source>
</reference>
<proteinExistence type="predicted"/>